<keyword evidence="2" id="KW-1185">Reference proteome</keyword>
<organism evidence="1 2">
    <name type="scientific">Candidatus Entotheonella gemina</name>
    <dbReference type="NCBI Taxonomy" id="1429439"/>
    <lineage>
        <taxon>Bacteria</taxon>
        <taxon>Pseudomonadati</taxon>
        <taxon>Nitrospinota/Tectimicrobiota group</taxon>
        <taxon>Candidatus Tectimicrobiota</taxon>
        <taxon>Candidatus Entotheonellia</taxon>
        <taxon>Candidatus Entotheonellales</taxon>
        <taxon>Candidatus Entotheonellaceae</taxon>
        <taxon>Candidatus Entotheonella</taxon>
    </lineage>
</organism>
<proteinExistence type="predicted"/>
<comment type="caution">
    <text evidence="1">The sequence shown here is derived from an EMBL/GenBank/DDBJ whole genome shotgun (WGS) entry which is preliminary data.</text>
</comment>
<sequence>MDTETRFYMVEGEPLSLQRQRSARRSFRLEIVTIIMLRLA</sequence>
<evidence type="ECO:0000313" key="2">
    <source>
        <dbReference type="Proteomes" id="UP000019140"/>
    </source>
</evidence>
<dbReference type="Proteomes" id="UP000019140">
    <property type="component" value="Unassembled WGS sequence"/>
</dbReference>
<dbReference type="EMBL" id="AZHX01000233">
    <property type="protein sequence ID" value="ETX08405.1"/>
    <property type="molecule type" value="Genomic_DNA"/>
</dbReference>
<dbReference type="AlphaFoldDB" id="W4MDZ9"/>
<dbReference type="HOGENOM" id="CLU_3286593_0_0_7"/>
<name>W4MDZ9_9BACT</name>
<reference evidence="1 2" key="1">
    <citation type="journal article" date="2014" name="Nature">
        <title>An environmental bacterial taxon with a large and distinct metabolic repertoire.</title>
        <authorList>
            <person name="Wilson M.C."/>
            <person name="Mori T."/>
            <person name="Ruckert C."/>
            <person name="Uria A.R."/>
            <person name="Helf M.J."/>
            <person name="Takada K."/>
            <person name="Gernert C."/>
            <person name="Steffens U.A."/>
            <person name="Heycke N."/>
            <person name="Schmitt S."/>
            <person name="Rinke C."/>
            <person name="Helfrich E.J."/>
            <person name="Brachmann A.O."/>
            <person name="Gurgui C."/>
            <person name="Wakimoto T."/>
            <person name="Kracht M."/>
            <person name="Crusemann M."/>
            <person name="Hentschel U."/>
            <person name="Abe I."/>
            <person name="Matsunaga S."/>
            <person name="Kalinowski J."/>
            <person name="Takeyama H."/>
            <person name="Piel J."/>
        </authorList>
    </citation>
    <scope>NUCLEOTIDE SEQUENCE [LARGE SCALE GENOMIC DNA]</scope>
    <source>
        <strain evidence="2">TSY2</strain>
    </source>
</reference>
<protein>
    <submittedName>
        <fullName evidence="1">Uncharacterized protein</fullName>
    </submittedName>
</protein>
<accession>W4MDZ9</accession>
<evidence type="ECO:0000313" key="1">
    <source>
        <dbReference type="EMBL" id="ETX08405.1"/>
    </source>
</evidence>
<gene>
    <name evidence="1" type="ORF">ETSY2_05660</name>
</gene>